<evidence type="ECO:0000259" key="1">
    <source>
        <dbReference type="Pfam" id="PF13673"/>
    </source>
</evidence>
<dbReference type="InterPro" id="IPR016181">
    <property type="entry name" value="Acyl_CoA_acyltransferase"/>
</dbReference>
<protein>
    <recommendedName>
        <fullName evidence="1">N-acetyltransferase domain-containing protein</fullName>
    </recommendedName>
</protein>
<dbReference type="GO" id="GO:0016747">
    <property type="term" value="F:acyltransferase activity, transferring groups other than amino-acyl groups"/>
    <property type="evidence" value="ECO:0007669"/>
    <property type="project" value="InterPro"/>
</dbReference>
<dbReference type="SUPFAM" id="SSF55729">
    <property type="entry name" value="Acyl-CoA N-acyltransferases (Nat)"/>
    <property type="match status" value="1"/>
</dbReference>
<dbReference type="Gene3D" id="3.40.630.30">
    <property type="match status" value="1"/>
</dbReference>
<name>A0A0G1U6V7_9BACT</name>
<dbReference type="Proteomes" id="UP000033860">
    <property type="component" value="Unassembled WGS sequence"/>
</dbReference>
<organism evidence="2 3">
    <name type="scientific">Candidatus Beckwithbacteria bacterium GW2011_GWB1_47_15</name>
    <dbReference type="NCBI Taxonomy" id="1618371"/>
    <lineage>
        <taxon>Bacteria</taxon>
        <taxon>Candidatus Beckwithiibacteriota</taxon>
    </lineage>
</organism>
<dbReference type="EMBL" id="LCNT01000001">
    <property type="protein sequence ID" value="KKU61943.1"/>
    <property type="molecule type" value="Genomic_DNA"/>
</dbReference>
<gene>
    <name evidence="2" type="ORF">UX85_C0001G0157</name>
</gene>
<evidence type="ECO:0000313" key="2">
    <source>
        <dbReference type="EMBL" id="KKU61943.1"/>
    </source>
</evidence>
<evidence type="ECO:0000313" key="3">
    <source>
        <dbReference type="Proteomes" id="UP000033860"/>
    </source>
</evidence>
<proteinExistence type="predicted"/>
<dbReference type="CDD" id="cd04301">
    <property type="entry name" value="NAT_SF"/>
    <property type="match status" value="1"/>
</dbReference>
<sequence length="165" mass="18958">MTKLKESLRLGADYNLVQEVPAKAAQTFLDFILYLEVKYPDRNWLPDRVKSWLSQPFDPSRPLTTILAQGPSQVFGAHIGEEIVGQESRGFHGHFRIVDPEFQNQGIGTTLLDDLKSQYDYIEIDVLHGIGTKPGDPDLNQFYLNRGFRRTMDDSSRMVWRRSKS</sequence>
<comment type="caution">
    <text evidence="2">The sequence shown here is derived from an EMBL/GenBank/DDBJ whole genome shotgun (WGS) entry which is preliminary data.</text>
</comment>
<dbReference type="AlphaFoldDB" id="A0A0G1U6V7"/>
<dbReference type="InterPro" id="IPR000182">
    <property type="entry name" value="GNAT_dom"/>
</dbReference>
<feature type="domain" description="N-acetyltransferase" evidence="1">
    <location>
        <begin position="63"/>
        <end position="153"/>
    </location>
</feature>
<dbReference type="Pfam" id="PF13673">
    <property type="entry name" value="Acetyltransf_10"/>
    <property type="match status" value="1"/>
</dbReference>
<reference evidence="2 3" key="1">
    <citation type="journal article" date="2015" name="Nature">
        <title>rRNA introns, odd ribosomes, and small enigmatic genomes across a large radiation of phyla.</title>
        <authorList>
            <person name="Brown C.T."/>
            <person name="Hug L.A."/>
            <person name="Thomas B.C."/>
            <person name="Sharon I."/>
            <person name="Castelle C.J."/>
            <person name="Singh A."/>
            <person name="Wilkins M.J."/>
            <person name="Williams K.H."/>
            <person name="Banfield J.F."/>
        </authorList>
    </citation>
    <scope>NUCLEOTIDE SEQUENCE [LARGE SCALE GENOMIC DNA]</scope>
</reference>
<accession>A0A0G1U6V7</accession>